<dbReference type="RefSeq" id="XP_065662293.1">
    <property type="nucleotide sequence ID" value="XM_065806221.1"/>
</dbReference>
<dbReference type="SMART" id="SM00195">
    <property type="entry name" value="DSPc"/>
    <property type="match status" value="1"/>
</dbReference>
<keyword evidence="4" id="KW-1185">Reference proteome</keyword>
<dbReference type="PANTHER" id="PTHR46588">
    <property type="entry name" value="SERINE/THREONINE/TYROSINE-INTERACTING PROTEIN"/>
    <property type="match status" value="1"/>
</dbReference>
<sequence length="219" mass="25538">MLTNAVFQSLSFPSLPPDQEEKDWHYHMRRSMQEIVPCIYLGPYAAVTKNKLEVLKEHGITHIVCIRHPIEANLIKPNFPQNFRYLTLDIIDTPTEPIMEFFPMVKQFIEECLHNKGKVLIHGNGGISRSASFVIAYIMETYGLSYQKSFLYVQQKRYCINPNEGFVRQLQEYEPIYLARYQQQGQTSSSGTYKRKYEIDDENSDLVKIDHFNTNVSNS</sequence>
<name>A0ABM4CKJ7_HYDVU</name>
<evidence type="ECO:0000259" key="3">
    <source>
        <dbReference type="PROSITE" id="PS50056"/>
    </source>
</evidence>
<gene>
    <name evidence="5" type="primary">LOC100203322</name>
</gene>
<dbReference type="Proteomes" id="UP001652625">
    <property type="component" value="Chromosome 09"/>
</dbReference>
<dbReference type="InterPro" id="IPR020422">
    <property type="entry name" value="TYR_PHOSPHATASE_DUAL_dom"/>
</dbReference>
<organism evidence="4 5">
    <name type="scientific">Hydra vulgaris</name>
    <name type="common">Hydra</name>
    <name type="synonym">Hydra attenuata</name>
    <dbReference type="NCBI Taxonomy" id="6087"/>
    <lineage>
        <taxon>Eukaryota</taxon>
        <taxon>Metazoa</taxon>
        <taxon>Cnidaria</taxon>
        <taxon>Hydrozoa</taxon>
        <taxon>Hydroidolina</taxon>
        <taxon>Anthoathecata</taxon>
        <taxon>Aplanulata</taxon>
        <taxon>Hydridae</taxon>
        <taxon>Hydra</taxon>
    </lineage>
</organism>
<comment type="similarity">
    <text evidence="1">Belongs to the protein-tyrosine phosphatase family. Non-receptor class subfamily.</text>
</comment>
<dbReference type="GeneID" id="100203322"/>
<feature type="domain" description="Tyrosine specific protein phosphatases" evidence="3">
    <location>
        <begin position="99"/>
        <end position="157"/>
    </location>
</feature>
<dbReference type="InterPro" id="IPR000387">
    <property type="entry name" value="Tyr_Pase_dom"/>
</dbReference>
<reference evidence="5" key="1">
    <citation type="submission" date="2025-08" db="UniProtKB">
        <authorList>
            <consortium name="RefSeq"/>
        </authorList>
    </citation>
    <scope>IDENTIFICATION</scope>
</reference>
<evidence type="ECO:0000256" key="1">
    <source>
        <dbReference type="ARBA" id="ARBA00009649"/>
    </source>
</evidence>
<proteinExistence type="inferred from homology"/>
<dbReference type="Gene3D" id="3.90.190.10">
    <property type="entry name" value="Protein tyrosine phosphatase superfamily"/>
    <property type="match status" value="1"/>
</dbReference>
<dbReference type="InterPro" id="IPR052449">
    <property type="entry name" value="STYX-Interacting_Phosphatase"/>
</dbReference>
<evidence type="ECO:0000313" key="5">
    <source>
        <dbReference type="RefSeq" id="XP_065662293.1"/>
    </source>
</evidence>
<evidence type="ECO:0000313" key="4">
    <source>
        <dbReference type="Proteomes" id="UP001652625"/>
    </source>
</evidence>
<dbReference type="InterPro" id="IPR000340">
    <property type="entry name" value="Dual-sp_phosphatase_cat-dom"/>
</dbReference>
<dbReference type="PROSITE" id="PS50056">
    <property type="entry name" value="TYR_PHOSPHATASE_2"/>
    <property type="match status" value="1"/>
</dbReference>
<dbReference type="Pfam" id="PF00782">
    <property type="entry name" value="DSPc"/>
    <property type="match status" value="1"/>
</dbReference>
<protein>
    <submittedName>
        <fullName evidence="5">Serine/threonine/tyrosine-interacting protein isoform X3</fullName>
    </submittedName>
</protein>
<dbReference type="SUPFAM" id="SSF52799">
    <property type="entry name" value="(Phosphotyrosine protein) phosphatases II"/>
    <property type="match status" value="1"/>
</dbReference>
<feature type="domain" description="Tyrosine-protein phosphatase" evidence="2">
    <location>
        <begin position="31"/>
        <end position="179"/>
    </location>
</feature>
<dbReference type="CDD" id="cd14522">
    <property type="entry name" value="DSP_STYX"/>
    <property type="match status" value="1"/>
</dbReference>
<accession>A0ABM4CKJ7</accession>
<evidence type="ECO:0000259" key="2">
    <source>
        <dbReference type="PROSITE" id="PS50054"/>
    </source>
</evidence>
<dbReference type="InterPro" id="IPR029021">
    <property type="entry name" value="Prot-tyrosine_phosphatase-like"/>
</dbReference>
<dbReference type="PROSITE" id="PS50054">
    <property type="entry name" value="TYR_PHOSPHATASE_DUAL"/>
    <property type="match status" value="1"/>
</dbReference>
<dbReference type="PANTHER" id="PTHR46588:SF1">
    <property type="entry name" value="SERINE_THREONINE_TYROSINE-INTERACTING PROTEIN"/>
    <property type="match status" value="1"/>
</dbReference>